<accession>A0A1Q9C9Y5</accession>
<dbReference type="InterPro" id="IPR038718">
    <property type="entry name" value="SNF2-like_sf"/>
</dbReference>
<dbReference type="OrthoDB" id="413460at2759"/>
<dbReference type="InterPro" id="IPR000330">
    <property type="entry name" value="SNF2_N"/>
</dbReference>
<comment type="caution">
    <text evidence="5">The sequence shown here is derived from an EMBL/GenBank/DDBJ whole genome shotgun (WGS) entry which is preliminary data.</text>
</comment>
<dbReference type="Pfam" id="PF00176">
    <property type="entry name" value="SNF2-rel_dom"/>
    <property type="match status" value="1"/>
</dbReference>
<feature type="compositionally biased region" description="Acidic residues" evidence="2">
    <location>
        <begin position="643"/>
        <end position="685"/>
    </location>
</feature>
<feature type="domain" description="Helicase ATP-binding" evidence="3">
    <location>
        <begin position="816"/>
        <end position="1023"/>
    </location>
</feature>
<evidence type="ECO:0000313" key="5">
    <source>
        <dbReference type="EMBL" id="OLP79735.1"/>
    </source>
</evidence>
<feature type="compositionally biased region" description="Acidic residues" evidence="2">
    <location>
        <begin position="721"/>
        <end position="737"/>
    </location>
</feature>
<keyword evidence="1" id="KW-0378">Hydrolase</keyword>
<feature type="compositionally biased region" description="Basic residues" evidence="2">
    <location>
        <begin position="933"/>
        <end position="942"/>
    </location>
</feature>
<dbReference type="InterPro" id="IPR013584">
    <property type="entry name" value="RAP"/>
</dbReference>
<dbReference type="SMART" id="SM00952">
    <property type="entry name" value="RAP"/>
    <property type="match status" value="1"/>
</dbReference>
<feature type="domain" description="Helicase C-terminal" evidence="4">
    <location>
        <begin position="1228"/>
        <end position="1381"/>
    </location>
</feature>
<dbReference type="PANTHER" id="PTHR45629">
    <property type="entry name" value="SNF2/RAD54 FAMILY MEMBER"/>
    <property type="match status" value="1"/>
</dbReference>
<dbReference type="Proteomes" id="UP000186817">
    <property type="component" value="Unassembled WGS sequence"/>
</dbReference>
<feature type="region of interest" description="Disordered" evidence="2">
    <location>
        <begin position="531"/>
        <end position="751"/>
    </location>
</feature>
<evidence type="ECO:0000259" key="4">
    <source>
        <dbReference type="PROSITE" id="PS51194"/>
    </source>
</evidence>
<keyword evidence="6" id="KW-1185">Reference proteome</keyword>
<name>A0A1Q9C9Y5_SYMMI</name>
<dbReference type="InterPro" id="IPR027417">
    <property type="entry name" value="P-loop_NTPase"/>
</dbReference>
<dbReference type="SMART" id="SM00487">
    <property type="entry name" value="DEXDc"/>
    <property type="match status" value="1"/>
</dbReference>
<organism evidence="5 6">
    <name type="scientific">Symbiodinium microadriaticum</name>
    <name type="common">Dinoflagellate</name>
    <name type="synonym">Zooxanthella microadriatica</name>
    <dbReference type="NCBI Taxonomy" id="2951"/>
    <lineage>
        <taxon>Eukaryota</taxon>
        <taxon>Sar</taxon>
        <taxon>Alveolata</taxon>
        <taxon>Dinophyceae</taxon>
        <taxon>Suessiales</taxon>
        <taxon>Symbiodiniaceae</taxon>
        <taxon>Symbiodinium</taxon>
    </lineage>
</organism>
<feature type="region of interest" description="Disordered" evidence="2">
    <location>
        <begin position="928"/>
        <end position="962"/>
    </location>
</feature>
<feature type="compositionally biased region" description="Basic and acidic residues" evidence="2">
    <location>
        <begin position="711"/>
        <end position="720"/>
    </location>
</feature>
<dbReference type="Pfam" id="PF08373">
    <property type="entry name" value="RAP"/>
    <property type="match status" value="1"/>
</dbReference>
<feature type="compositionally biased region" description="Basic and acidic residues" evidence="2">
    <location>
        <begin position="738"/>
        <end position="751"/>
    </location>
</feature>
<dbReference type="GO" id="GO:0005524">
    <property type="term" value="F:ATP binding"/>
    <property type="evidence" value="ECO:0007669"/>
    <property type="project" value="InterPro"/>
</dbReference>
<dbReference type="InterPro" id="IPR001650">
    <property type="entry name" value="Helicase_C-like"/>
</dbReference>
<reference evidence="5 6" key="1">
    <citation type="submission" date="2016-02" db="EMBL/GenBank/DDBJ databases">
        <title>Genome analysis of coral dinoflagellate symbionts highlights evolutionary adaptations to a symbiotic lifestyle.</title>
        <authorList>
            <person name="Aranda M."/>
            <person name="Li Y."/>
            <person name="Liew Y.J."/>
            <person name="Baumgarten S."/>
            <person name="Simakov O."/>
            <person name="Wilson M."/>
            <person name="Piel J."/>
            <person name="Ashoor H."/>
            <person name="Bougouffa S."/>
            <person name="Bajic V.B."/>
            <person name="Ryu T."/>
            <person name="Ravasi T."/>
            <person name="Bayer T."/>
            <person name="Micklem G."/>
            <person name="Kim H."/>
            <person name="Bhak J."/>
            <person name="Lajeunesse T.C."/>
            <person name="Voolstra C.R."/>
        </authorList>
    </citation>
    <scope>NUCLEOTIDE SEQUENCE [LARGE SCALE GENOMIC DNA]</scope>
    <source>
        <strain evidence="5 6">CCMP2467</strain>
    </source>
</reference>
<dbReference type="InterPro" id="IPR049730">
    <property type="entry name" value="SNF2/RAD54-like_C"/>
</dbReference>
<dbReference type="InterPro" id="IPR014001">
    <property type="entry name" value="Helicase_ATP-bd"/>
</dbReference>
<evidence type="ECO:0000256" key="1">
    <source>
        <dbReference type="ARBA" id="ARBA00022801"/>
    </source>
</evidence>
<gene>
    <name evidence="5" type="primary">ercc6l</name>
    <name evidence="5" type="ORF">AK812_SmicGene39951</name>
</gene>
<dbReference type="Pfam" id="PF00271">
    <property type="entry name" value="Helicase_C"/>
    <property type="match status" value="1"/>
</dbReference>
<evidence type="ECO:0000256" key="2">
    <source>
        <dbReference type="SAM" id="MobiDB-lite"/>
    </source>
</evidence>
<dbReference type="Gene3D" id="3.40.50.300">
    <property type="entry name" value="P-loop containing nucleotide triphosphate hydrolases"/>
    <property type="match status" value="1"/>
</dbReference>
<evidence type="ECO:0000259" key="3">
    <source>
        <dbReference type="PROSITE" id="PS51192"/>
    </source>
</evidence>
<dbReference type="PROSITE" id="PS51192">
    <property type="entry name" value="HELICASE_ATP_BIND_1"/>
    <property type="match status" value="1"/>
</dbReference>
<dbReference type="SMART" id="SM00490">
    <property type="entry name" value="HELICc"/>
    <property type="match status" value="1"/>
</dbReference>
<feature type="compositionally biased region" description="Basic and acidic residues" evidence="2">
    <location>
        <begin position="583"/>
        <end position="602"/>
    </location>
</feature>
<sequence length="1515" mass="167981">MRTSDQWCPQLADVLRIWALVGLRDWRLLAALATNASQELDAASTKSLTGLGQLPFPAEDLPQAIYAYAKLGSPHSVAPEYRATILEFLVRAMKALLRVDAVPRLGEKALRQLLLGIAFWGPCEDRSGQGDQDLKEKAGDLRQVLLRQSLDVWLQMESSATAEIARAVVASASLEFGVQAGDLSDAAATRFREVQRPARVSGQSVDCLQSYERSVFKALEKLLAEKFRLKPPVPKLEVLHPASCCDVRLALPALKLAVEVGLKRDLFEGPREAWADAGWGRTAESELDHGPIPGDFVAAGLDDVLEDADQRWFNVDGEGEDLGAATSVPWQQLPALRIRLLRASGWKVVEIPYYDWRKLVKSEQQQFLGQLLKDAVPAFAQAKSDRTDFRFSAKKVEDGGGFQDSCGVFRQLFRAIYGPMSTRVAGWKGLTLPQKLIYSSAVVNLGVLSFVWVKRQMKMSDKEQKEVEEMQATMAEIATESWSESSRYRCFFAAQQYYLLNANGPEEETGKGAQKLLDVMAQCREDIYKKIPKDTPADEPSFLPEMSGLSPNASASQARAAFMSQSPPSFSPIRDPEESASDSESRARCAEKSEEMRGDSVRQRLFQDLSSPNERGLSAASTDAMMEDAGQDVNMLEQHSEPKDEEAEETEQEDPEDPGDPGDPEDPEEESEEESEQPEEAEAEAEALPSAVKDVELEAAETQEPEPSQETPEKDDKATEEAEAEEGEEEALEDDPPEKEQAEVADRADQDDHQIVVADGGLAEQWSGTLPPEASATWEVSDEVCSLHFSTSDIKLPRSVYDRLYHYQRQGVVWMWNLYHKGFGGILADEMGLGKTVQTAAFLACLKFTNQGSRFLVVVPVTLLEQWRRELDAWAENTGLAVHVMHGALPERRAALRGHVSSGGVLLVSYDLARTCIHQIRTAGLTEASASQSRKRKRSTRRACRDDDSPSEEDAASLGPVDDEQKPWDVLVVDEGHQIKNPSSQSGRVLRRINARSRLLLTGTPLQNKLSDLWALMDFAQPALLGNHATFERNFSEQIAKGSKRNASRFAVELKDHLARELKRLTAPHFLRRLKCEVANTTSPAASLDAAPGELPPKMDVILWLNLTSAQLELYNLFLTSELVCKARGGTKCGMEALCAIAMLKKLCGHPLLCLPQDEYNQWREETLQSGRQAPAPAATAVPHQTATQEEPAGTQEAPECLELLPRLRALMPNSVQGAALLSTKLRVLSVLLPQLQRRGHRCLIFSQSVRMLDLIQGCVLRVLGLKFLRIDGSIDPKDRDVKLQKFQQEDSRYFALCLSMQVGGTGLTVTGANRVILVDPAWNPSADAQAIDRVHRIGQKREVVVYRLIGSGAIEDKMFRLQIFKGGLSKTFMEHEQQVRFFTHQQLKSLFEPPSQSASTQSLLAEQIGTEALEHEDLLRVVAADVGSTDDPQALAFWQSSDVLGFSDYQRLFMFLEQADSAEQEAVEQAKELAAKLKNEEYVKDQVVQGKWRGDRFAAKENVSPQVSEPLKNA</sequence>
<dbReference type="CDD" id="cd18793">
    <property type="entry name" value="SF2_C_SNF"/>
    <property type="match status" value="1"/>
</dbReference>
<dbReference type="Gene3D" id="3.40.50.10810">
    <property type="entry name" value="Tandem AAA-ATPase domain"/>
    <property type="match status" value="2"/>
</dbReference>
<evidence type="ECO:0000313" key="6">
    <source>
        <dbReference type="Proteomes" id="UP000186817"/>
    </source>
</evidence>
<proteinExistence type="predicted"/>
<feature type="compositionally biased region" description="Polar residues" evidence="2">
    <location>
        <begin position="549"/>
        <end position="568"/>
    </location>
</feature>
<dbReference type="PANTHER" id="PTHR45629:SF7">
    <property type="entry name" value="DNA EXCISION REPAIR PROTEIN ERCC-6-RELATED"/>
    <property type="match status" value="1"/>
</dbReference>
<feature type="region of interest" description="Disordered" evidence="2">
    <location>
        <begin position="1167"/>
        <end position="1196"/>
    </location>
</feature>
<dbReference type="GO" id="GO:0016787">
    <property type="term" value="F:hydrolase activity"/>
    <property type="evidence" value="ECO:0007669"/>
    <property type="project" value="UniProtKB-KW"/>
</dbReference>
<dbReference type="SUPFAM" id="SSF52540">
    <property type="entry name" value="P-loop containing nucleoside triphosphate hydrolases"/>
    <property type="match status" value="2"/>
</dbReference>
<dbReference type="PROSITE" id="PS51194">
    <property type="entry name" value="HELICASE_CTER"/>
    <property type="match status" value="1"/>
</dbReference>
<protein>
    <submittedName>
        <fullName evidence="5">DNA excision repair protein ERCC-6-like</fullName>
    </submittedName>
</protein>
<dbReference type="EMBL" id="LSRX01001452">
    <property type="protein sequence ID" value="OLP79735.1"/>
    <property type="molecule type" value="Genomic_DNA"/>
</dbReference>
<dbReference type="InterPro" id="IPR050496">
    <property type="entry name" value="SNF2_RAD54_helicase_repair"/>
</dbReference>
<dbReference type="GO" id="GO:0015616">
    <property type="term" value="F:DNA translocase activity"/>
    <property type="evidence" value="ECO:0007669"/>
    <property type="project" value="TreeGrafter"/>
</dbReference>